<keyword evidence="9" id="KW-0804">Transcription</keyword>
<dbReference type="NCBIfam" id="TIGR00350">
    <property type="entry name" value="lytR_cpsA_psr"/>
    <property type="match status" value="1"/>
</dbReference>
<keyword evidence="7" id="KW-0805">Transcription regulation</keyword>
<dbReference type="AlphaFoldDB" id="A0AAJ8LU84"/>
<dbReference type="Pfam" id="PF03816">
    <property type="entry name" value="LytR_cpsA_psr"/>
    <property type="match status" value="1"/>
</dbReference>
<dbReference type="PANTHER" id="PTHR33392:SF8">
    <property type="entry name" value="REGULATORY PROTEIN MSRR"/>
    <property type="match status" value="1"/>
</dbReference>
<keyword evidence="5" id="KW-0735">Signal-anchor</keyword>
<dbReference type="InterPro" id="IPR050922">
    <property type="entry name" value="LytR/CpsA/Psr_CW_biosynth"/>
</dbReference>
<evidence type="ECO:0000256" key="8">
    <source>
        <dbReference type="ARBA" id="ARBA00023136"/>
    </source>
</evidence>
<keyword evidence="4" id="KW-0812">Transmembrane</keyword>
<evidence type="ECO:0000256" key="10">
    <source>
        <dbReference type="ARBA" id="ARBA00037178"/>
    </source>
</evidence>
<gene>
    <name evidence="13" type="ORF">FTX54_010525</name>
</gene>
<proteinExistence type="inferred from homology"/>
<organism evidence="13 14">
    <name type="scientific">Alkalicoccus halolimnae</name>
    <dbReference type="NCBI Taxonomy" id="1667239"/>
    <lineage>
        <taxon>Bacteria</taxon>
        <taxon>Bacillati</taxon>
        <taxon>Bacillota</taxon>
        <taxon>Bacilli</taxon>
        <taxon>Bacillales</taxon>
        <taxon>Bacillaceae</taxon>
        <taxon>Alkalicoccus</taxon>
    </lineage>
</organism>
<accession>A0AAJ8LU84</accession>
<evidence type="ECO:0000256" key="1">
    <source>
        <dbReference type="ARBA" id="ARBA00004401"/>
    </source>
</evidence>
<evidence type="ECO:0000256" key="9">
    <source>
        <dbReference type="ARBA" id="ARBA00023163"/>
    </source>
</evidence>
<evidence type="ECO:0000256" key="3">
    <source>
        <dbReference type="ARBA" id="ARBA00022475"/>
    </source>
</evidence>
<dbReference type="RefSeq" id="WP_187254661.1">
    <property type="nucleotide sequence ID" value="NZ_CP144914.1"/>
</dbReference>
<keyword evidence="8" id="KW-0472">Membrane</keyword>
<name>A0AAJ8LU84_9BACI</name>
<comment type="function">
    <text evidence="10">Involved in SarA attenuation. Affects resistance to oxacillin and teicoplanin, as well as the synthesis of virulence factors.</text>
</comment>
<keyword evidence="3" id="KW-1003">Cell membrane</keyword>
<evidence type="ECO:0000313" key="14">
    <source>
        <dbReference type="Proteomes" id="UP000321816"/>
    </source>
</evidence>
<dbReference type="GO" id="GO:0071555">
    <property type="term" value="P:cell wall organization"/>
    <property type="evidence" value="ECO:0007669"/>
    <property type="project" value="UniProtKB-KW"/>
</dbReference>
<evidence type="ECO:0000256" key="5">
    <source>
        <dbReference type="ARBA" id="ARBA00022968"/>
    </source>
</evidence>
<feature type="domain" description="Cell envelope-related transcriptional attenuator" evidence="12">
    <location>
        <begin position="78"/>
        <end position="226"/>
    </location>
</feature>
<evidence type="ECO:0000256" key="6">
    <source>
        <dbReference type="ARBA" id="ARBA00022989"/>
    </source>
</evidence>
<comment type="subcellular location">
    <subcellularLocation>
        <location evidence="1">Cell membrane</location>
        <topology evidence="1">Single-pass type II membrane protein</topology>
    </subcellularLocation>
</comment>
<evidence type="ECO:0000256" key="11">
    <source>
        <dbReference type="ARBA" id="ARBA00040752"/>
    </source>
</evidence>
<sequence>MRILAGFILISTLSVVVIASWAVSGFHDSREESMKNIEQQGLQAAQDNGAFEPPEDDASIEHINVLLVGTDSEDGVSRSDTIMIGRYDADSGEVKLASLMRDTYVDIPGHGRNKINAAFSLGGLALLRDTIETNFEFPLQYYAMVNFDGFTSIVDTLAPDGIEIEVASSMHYEDRAGNLEINFEEGLNVMDGNQALKYVRFRSDGQNDFGRVARQQKMLKVLQNELLSVSGATRIPRILGAVEPYIQTNLDQDKLFTYGRNFFIQNDEASVKTITIPEQGGYSQDYSEHAGQVLIPDLAANIEVLKTFFGEESFTMEDGTAKSSAP</sequence>
<dbReference type="PANTHER" id="PTHR33392">
    <property type="entry name" value="POLYISOPRENYL-TEICHOIC ACID--PEPTIDOGLYCAN TEICHOIC ACID TRANSFERASE TAGU"/>
    <property type="match status" value="1"/>
</dbReference>
<dbReference type="Proteomes" id="UP000321816">
    <property type="component" value="Chromosome"/>
</dbReference>
<evidence type="ECO:0000256" key="2">
    <source>
        <dbReference type="ARBA" id="ARBA00006068"/>
    </source>
</evidence>
<evidence type="ECO:0000313" key="13">
    <source>
        <dbReference type="EMBL" id="WWD78861.1"/>
    </source>
</evidence>
<dbReference type="Gene3D" id="3.40.630.190">
    <property type="entry name" value="LCP protein"/>
    <property type="match status" value="1"/>
</dbReference>
<evidence type="ECO:0000256" key="7">
    <source>
        <dbReference type="ARBA" id="ARBA00023015"/>
    </source>
</evidence>
<evidence type="ECO:0000259" key="12">
    <source>
        <dbReference type="Pfam" id="PF03816"/>
    </source>
</evidence>
<dbReference type="GO" id="GO:0005886">
    <property type="term" value="C:plasma membrane"/>
    <property type="evidence" value="ECO:0007669"/>
    <property type="project" value="UniProtKB-SubCell"/>
</dbReference>
<dbReference type="EMBL" id="CP144914">
    <property type="protein sequence ID" value="WWD78861.1"/>
    <property type="molecule type" value="Genomic_DNA"/>
</dbReference>
<dbReference type="InterPro" id="IPR004474">
    <property type="entry name" value="LytR_CpsA_psr"/>
</dbReference>
<comment type="similarity">
    <text evidence="2">Belongs to the LytR/CpsA/Psr (LCP) family.</text>
</comment>
<evidence type="ECO:0000256" key="4">
    <source>
        <dbReference type="ARBA" id="ARBA00022692"/>
    </source>
</evidence>
<keyword evidence="14" id="KW-1185">Reference proteome</keyword>
<keyword evidence="6" id="KW-1133">Transmembrane helix</keyword>
<dbReference type="KEGG" id="ahal:FTX54_010525"/>
<protein>
    <recommendedName>
        <fullName evidence="11">Regulatory protein MsrR</fullName>
    </recommendedName>
</protein>
<reference evidence="13 14" key="1">
    <citation type="submission" date="2024-01" db="EMBL/GenBank/DDBJ databases">
        <title>Complete Genome Sequence of Alkalicoccus halolimnae BZ-SZ-XJ29T, a Moderately Halophilic Bacterium Isolated from a Salt Lake.</title>
        <authorList>
            <person name="Zhao B."/>
        </authorList>
    </citation>
    <scope>NUCLEOTIDE SEQUENCE [LARGE SCALE GENOMIC DNA]</scope>
    <source>
        <strain evidence="13 14">BZ-SZ-XJ29</strain>
    </source>
</reference>